<dbReference type="AlphaFoldDB" id="A0A1R4H328"/>
<name>A0A1R4H328_9GAMM</name>
<evidence type="ECO:0000313" key="1">
    <source>
        <dbReference type="EMBL" id="SJM90658.1"/>
    </source>
</evidence>
<proteinExistence type="predicted"/>
<dbReference type="EMBL" id="FUKJ01000085">
    <property type="protein sequence ID" value="SJM90658.1"/>
    <property type="molecule type" value="Genomic_DNA"/>
</dbReference>
<gene>
    <name evidence="1" type="ORF">CRENPOLYSF2_1750017</name>
</gene>
<accession>A0A1R4H328</accession>
<evidence type="ECO:0000313" key="2">
    <source>
        <dbReference type="Proteomes" id="UP000195442"/>
    </source>
</evidence>
<dbReference type="Proteomes" id="UP000195442">
    <property type="component" value="Unassembled WGS sequence"/>
</dbReference>
<keyword evidence="2" id="KW-1185">Reference proteome</keyword>
<protein>
    <submittedName>
        <fullName evidence="1">Uncharacterized protein</fullName>
    </submittedName>
</protein>
<organism evidence="1 2">
    <name type="scientific">Crenothrix polyspora</name>
    <dbReference type="NCBI Taxonomy" id="360316"/>
    <lineage>
        <taxon>Bacteria</taxon>
        <taxon>Pseudomonadati</taxon>
        <taxon>Pseudomonadota</taxon>
        <taxon>Gammaproteobacteria</taxon>
        <taxon>Methylococcales</taxon>
        <taxon>Crenotrichaceae</taxon>
        <taxon>Crenothrix</taxon>
    </lineage>
</organism>
<reference evidence="2" key="1">
    <citation type="submission" date="2017-02" db="EMBL/GenBank/DDBJ databases">
        <authorList>
            <person name="Daims H."/>
        </authorList>
    </citation>
    <scope>NUCLEOTIDE SEQUENCE [LARGE SCALE GENOMIC DNA]</scope>
</reference>
<sequence length="67" mass="7782">MLRLKNIHTFPCFLVCVFTSPFEKGGLRGIFLKISPNPSFSKRGTERLRFLCFPWIDKNALPYVFEG</sequence>